<evidence type="ECO:0000313" key="1">
    <source>
        <dbReference type="EMBL" id="TDL17350.1"/>
    </source>
</evidence>
<keyword evidence="2" id="KW-1185">Reference proteome</keyword>
<organism evidence="1 2">
    <name type="scientific">Rickenella mellea</name>
    <dbReference type="NCBI Taxonomy" id="50990"/>
    <lineage>
        <taxon>Eukaryota</taxon>
        <taxon>Fungi</taxon>
        <taxon>Dikarya</taxon>
        <taxon>Basidiomycota</taxon>
        <taxon>Agaricomycotina</taxon>
        <taxon>Agaricomycetes</taxon>
        <taxon>Hymenochaetales</taxon>
        <taxon>Rickenellaceae</taxon>
        <taxon>Rickenella</taxon>
    </lineage>
</organism>
<accession>A0A4Y7PS64</accession>
<reference evidence="1 2" key="1">
    <citation type="submission" date="2018-06" db="EMBL/GenBank/DDBJ databases">
        <title>A transcriptomic atlas of mushroom development highlights an independent origin of complex multicellularity.</title>
        <authorList>
            <consortium name="DOE Joint Genome Institute"/>
            <person name="Krizsan K."/>
            <person name="Almasi E."/>
            <person name="Merenyi Z."/>
            <person name="Sahu N."/>
            <person name="Viragh M."/>
            <person name="Koszo T."/>
            <person name="Mondo S."/>
            <person name="Kiss B."/>
            <person name="Balint B."/>
            <person name="Kues U."/>
            <person name="Barry K."/>
            <person name="Hegedus J.C."/>
            <person name="Henrissat B."/>
            <person name="Johnson J."/>
            <person name="Lipzen A."/>
            <person name="Ohm R."/>
            <person name="Nagy I."/>
            <person name="Pangilinan J."/>
            <person name="Yan J."/>
            <person name="Xiong Y."/>
            <person name="Grigoriev I.V."/>
            <person name="Hibbett D.S."/>
            <person name="Nagy L.G."/>
        </authorList>
    </citation>
    <scope>NUCLEOTIDE SEQUENCE [LARGE SCALE GENOMIC DNA]</scope>
    <source>
        <strain evidence="1 2">SZMC22713</strain>
    </source>
</reference>
<gene>
    <name evidence="1" type="ORF">BD410DRAFT_552509</name>
</gene>
<dbReference type="Proteomes" id="UP000294933">
    <property type="component" value="Unassembled WGS sequence"/>
</dbReference>
<sequence length="164" mass="18934">MPGSTHCGMETRFHLETWPCHAMMIGYRNIQLFQVSRLILQFAPLTVLCASMVLSTSYTRVSFLHRSKSVRLISGSVQSSPSLTSIQYPLLRIHLVLILRIRTIYRMSIHVRGTNEYEDHISKIFIQLTTIYSGSRMCMDEHNTYAMISWVSRVHWLARTASVL</sequence>
<dbReference type="VEuPathDB" id="FungiDB:BD410DRAFT_552509"/>
<protein>
    <submittedName>
        <fullName evidence="1">Uncharacterized protein</fullName>
    </submittedName>
</protein>
<dbReference type="EMBL" id="ML170223">
    <property type="protein sequence ID" value="TDL17350.1"/>
    <property type="molecule type" value="Genomic_DNA"/>
</dbReference>
<evidence type="ECO:0000313" key="2">
    <source>
        <dbReference type="Proteomes" id="UP000294933"/>
    </source>
</evidence>
<name>A0A4Y7PS64_9AGAM</name>
<proteinExistence type="predicted"/>
<dbReference type="AlphaFoldDB" id="A0A4Y7PS64"/>